<organism evidence="1 2">
    <name type="scientific">Acaulospora colombiana</name>
    <dbReference type="NCBI Taxonomy" id="27376"/>
    <lineage>
        <taxon>Eukaryota</taxon>
        <taxon>Fungi</taxon>
        <taxon>Fungi incertae sedis</taxon>
        <taxon>Mucoromycota</taxon>
        <taxon>Glomeromycotina</taxon>
        <taxon>Glomeromycetes</taxon>
        <taxon>Diversisporales</taxon>
        <taxon>Acaulosporaceae</taxon>
        <taxon>Acaulospora</taxon>
    </lineage>
</organism>
<accession>A0ACA9NIY4</accession>
<sequence length="93" mass="10744">YAFKKNMPNSSINVNDELRSQELQSLRLLRASLTSLDILTKQMLKDLEILTRNYEVINATCEGWKVILPINILKTDITDERNENNGGDYMEIL</sequence>
<keyword evidence="2" id="KW-1185">Reference proteome</keyword>
<gene>
    <name evidence="1" type="ORF">ACOLOM_LOCUS8206</name>
</gene>
<evidence type="ECO:0000313" key="1">
    <source>
        <dbReference type="EMBL" id="CAG8649611.1"/>
    </source>
</evidence>
<reference evidence="1" key="1">
    <citation type="submission" date="2021-06" db="EMBL/GenBank/DDBJ databases">
        <authorList>
            <person name="Kallberg Y."/>
            <person name="Tangrot J."/>
            <person name="Rosling A."/>
        </authorList>
    </citation>
    <scope>NUCLEOTIDE SEQUENCE</scope>
    <source>
        <strain evidence="1">CL356</strain>
    </source>
</reference>
<proteinExistence type="predicted"/>
<protein>
    <submittedName>
        <fullName evidence="1">5141_t:CDS:1</fullName>
    </submittedName>
</protein>
<feature type="non-terminal residue" evidence="1">
    <location>
        <position position="1"/>
    </location>
</feature>
<comment type="caution">
    <text evidence="1">The sequence shown here is derived from an EMBL/GenBank/DDBJ whole genome shotgun (WGS) entry which is preliminary data.</text>
</comment>
<evidence type="ECO:0000313" key="2">
    <source>
        <dbReference type="Proteomes" id="UP000789525"/>
    </source>
</evidence>
<name>A0ACA9NIY4_9GLOM</name>
<dbReference type="Proteomes" id="UP000789525">
    <property type="component" value="Unassembled WGS sequence"/>
</dbReference>
<dbReference type="EMBL" id="CAJVPT010020638">
    <property type="protein sequence ID" value="CAG8649611.1"/>
    <property type="molecule type" value="Genomic_DNA"/>
</dbReference>